<gene>
    <name evidence="1" type="ORF">CLV72_1081</name>
</gene>
<dbReference type="Proteomes" id="UP000237846">
    <property type="component" value="Unassembled WGS sequence"/>
</dbReference>
<sequence>MSVDLARAASFLAGHGRLLDRSRFGLLLGEAEPDAVLATLEGYRDDDGGCG</sequence>
<name>A0A2T0PWS4_9ACTN</name>
<evidence type="ECO:0000313" key="2">
    <source>
        <dbReference type="Proteomes" id="UP000237846"/>
    </source>
</evidence>
<evidence type="ECO:0000313" key="1">
    <source>
        <dbReference type="EMBL" id="PRX95997.1"/>
    </source>
</evidence>
<proteinExistence type="predicted"/>
<keyword evidence="2" id="KW-1185">Reference proteome</keyword>
<dbReference type="RefSeq" id="WP_170141093.1">
    <property type="nucleotide sequence ID" value="NZ_PVZC01000008.1"/>
</dbReference>
<reference evidence="1 2" key="1">
    <citation type="submission" date="2018-03" db="EMBL/GenBank/DDBJ databases">
        <title>Genomic Encyclopedia of Archaeal and Bacterial Type Strains, Phase II (KMG-II): from individual species to whole genera.</title>
        <authorList>
            <person name="Goeker M."/>
        </authorList>
    </citation>
    <scope>NUCLEOTIDE SEQUENCE [LARGE SCALE GENOMIC DNA]</scope>
    <source>
        <strain evidence="1 2">DSM 45601</strain>
    </source>
</reference>
<accession>A0A2T0PWS4</accession>
<dbReference type="EMBL" id="PVZC01000008">
    <property type="protein sequence ID" value="PRX95997.1"/>
    <property type="molecule type" value="Genomic_DNA"/>
</dbReference>
<comment type="caution">
    <text evidence="1">The sequence shown here is derived from an EMBL/GenBank/DDBJ whole genome shotgun (WGS) entry which is preliminary data.</text>
</comment>
<organism evidence="1 2">
    <name type="scientific">Allonocardiopsis opalescens</name>
    <dbReference type="NCBI Taxonomy" id="1144618"/>
    <lineage>
        <taxon>Bacteria</taxon>
        <taxon>Bacillati</taxon>
        <taxon>Actinomycetota</taxon>
        <taxon>Actinomycetes</taxon>
        <taxon>Streptosporangiales</taxon>
        <taxon>Allonocardiopsis</taxon>
    </lineage>
</organism>
<protein>
    <submittedName>
        <fullName evidence="1">Uncharacterized protein</fullName>
    </submittedName>
</protein>
<dbReference type="AlphaFoldDB" id="A0A2T0PWS4"/>